<reference evidence="1 2" key="1">
    <citation type="submission" date="2016-10" db="EMBL/GenBank/DDBJ databases">
        <authorList>
            <person name="de Groot N.N."/>
        </authorList>
    </citation>
    <scope>NUCLEOTIDE SEQUENCE [LARGE SCALE GENOMIC DNA]</scope>
    <source>
        <strain evidence="1 2">LMG 18387</strain>
    </source>
</reference>
<gene>
    <name evidence="1" type="ORF">SAMN05216588_107276</name>
</gene>
<organism evidence="1 2">
    <name type="scientific">Phytopseudomonas flavescens</name>
    <dbReference type="NCBI Taxonomy" id="29435"/>
    <lineage>
        <taxon>Bacteria</taxon>
        <taxon>Pseudomonadati</taxon>
        <taxon>Pseudomonadota</taxon>
        <taxon>Gammaproteobacteria</taxon>
        <taxon>Pseudomonadales</taxon>
        <taxon>Pseudomonadaceae</taxon>
        <taxon>Phytopseudomonas</taxon>
    </lineage>
</organism>
<evidence type="ECO:0000313" key="2">
    <source>
        <dbReference type="Proteomes" id="UP000198606"/>
    </source>
</evidence>
<name>A0A1G8FHB3_9GAMM</name>
<sequence length="189" mass="20822">MLPRNKLLTDGQKTYQESFLRNRIALADQAPEGQNYGERQAWLNDNAQRLAYQQTGLTTQGHSMADASTWATDLNTRLRIAISERPATGVDLLNDTNSQQFRDNVQRITSDNPGQWAGAAAAQLESRPMVMADAAQPIVTPDIAAAMQSLVTQMQALVGQPLVVEVRTDSDLIYADVERRAGIQARRGQ</sequence>
<evidence type="ECO:0000313" key="1">
    <source>
        <dbReference type="EMBL" id="SDH81472.1"/>
    </source>
</evidence>
<accession>A0A1G8FHB3</accession>
<protein>
    <submittedName>
        <fullName evidence="1">Uncharacterized protein</fullName>
    </submittedName>
</protein>
<dbReference type="RefSeq" id="WP_084308970.1">
    <property type="nucleotide sequence ID" value="NZ_FNDG01000007.1"/>
</dbReference>
<proteinExistence type="predicted"/>
<dbReference type="STRING" id="29435.SAMN05216588_107276"/>
<dbReference type="EMBL" id="FNDG01000007">
    <property type="protein sequence ID" value="SDH81472.1"/>
    <property type="molecule type" value="Genomic_DNA"/>
</dbReference>
<dbReference type="Proteomes" id="UP000198606">
    <property type="component" value="Unassembled WGS sequence"/>
</dbReference>
<dbReference type="AlphaFoldDB" id="A0A1G8FHB3"/>